<dbReference type="Proteomes" id="UP000029628">
    <property type="component" value="Unassembled WGS sequence"/>
</dbReference>
<dbReference type="EMBL" id="JRNT01000002">
    <property type="protein sequence ID" value="KGF48416.1"/>
    <property type="molecule type" value="Genomic_DNA"/>
</dbReference>
<reference evidence="1 2" key="1">
    <citation type="submission" date="2014-07" db="EMBL/GenBank/DDBJ databases">
        <authorList>
            <person name="McCorrison J."/>
            <person name="Sanka R."/>
            <person name="Torralba M."/>
            <person name="Gillis M."/>
            <person name="Haft D.H."/>
            <person name="Methe B."/>
            <person name="Sutton G."/>
            <person name="Nelson K.E."/>
        </authorList>
    </citation>
    <scope>NUCLEOTIDE SEQUENCE [LARGE SCALE GENOMIC DNA]</scope>
    <source>
        <strain evidence="1 2">DNF00314</strain>
    </source>
</reference>
<proteinExistence type="predicted"/>
<comment type="caution">
    <text evidence="1">The sequence shown here is derived from an EMBL/GenBank/DDBJ whole genome shotgun (WGS) entry which is preliminary data.</text>
</comment>
<protein>
    <submittedName>
        <fullName evidence="1">Uncharacterized protein</fullName>
    </submittedName>
</protein>
<dbReference type="AlphaFoldDB" id="A0A096ANY9"/>
<name>A0A096ANY9_9FIRM</name>
<keyword evidence="2" id="KW-1185">Reference proteome</keyword>
<dbReference type="RefSeq" id="WP_038150859.1">
    <property type="nucleotide sequence ID" value="NZ_JRNT01000002.1"/>
</dbReference>
<gene>
    <name evidence="1" type="ORF">HMPREF0872_00025</name>
</gene>
<sequence length="94" mass="11104">MESKGLRAITKNLITGKYDPYDYCFHGLGMLAHESEDEQIMTPDQYDKLWESDFEDLCYEFEDNWDDAKTELECQALSKEFIAKIKTIYETIMI</sequence>
<evidence type="ECO:0000313" key="1">
    <source>
        <dbReference type="EMBL" id="KGF48416.1"/>
    </source>
</evidence>
<organism evidence="1 2">
    <name type="scientific">Veillonella montpellierensis DNF00314</name>
    <dbReference type="NCBI Taxonomy" id="1401067"/>
    <lineage>
        <taxon>Bacteria</taxon>
        <taxon>Bacillati</taxon>
        <taxon>Bacillota</taxon>
        <taxon>Negativicutes</taxon>
        <taxon>Veillonellales</taxon>
        <taxon>Veillonellaceae</taxon>
        <taxon>Veillonella</taxon>
    </lineage>
</organism>
<accession>A0A096ANY9</accession>
<evidence type="ECO:0000313" key="2">
    <source>
        <dbReference type="Proteomes" id="UP000029628"/>
    </source>
</evidence>